<name>A0A6B8R9G1_9BACL</name>
<sequence length="219" mass="24801">MLTDLKSNPELRATARERLKGNWGKAILTVLVYFILTILINGGSKFEDIGWIVSILALILNGAWSAGLLTYFIHVARQEPLSIKLLFSQLPRLIPFFILLLIQGILIILWTLLLIVPGIIASIRYSQAFYILLDHPEMKASEAINRSKEMMKDQKWKYFLLILSFAGWYILIMAALLILSALGLQILGIIVFGIGILALMPYIYTTQSIFYDDLNKNTP</sequence>
<feature type="transmembrane region" description="Helical" evidence="1">
    <location>
        <begin position="23"/>
        <end position="42"/>
    </location>
</feature>
<protein>
    <submittedName>
        <fullName evidence="2">DUF975 family protein</fullName>
    </submittedName>
</protein>
<proteinExistence type="predicted"/>
<feature type="transmembrane region" description="Helical" evidence="1">
    <location>
        <begin position="49"/>
        <end position="73"/>
    </location>
</feature>
<dbReference type="PANTHER" id="PTHR40076">
    <property type="entry name" value="MEMBRANE PROTEIN-RELATED"/>
    <property type="match status" value="1"/>
</dbReference>
<evidence type="ECO:0000313" key="2">
    <source>
        <dbReference type="EMBL" id="QGQ93561.1"/>
    </source>
</evidence>
<organism evidence="2 3">
    <name type="scientific">Paenibacillus psychroresistens</name>
    <dbReference type="NCBI Taxonomy" id="1778678"/>
    <lineage>
        <taxon>Bacteria</taxon>
        <taxon>Bacillati</taxon>
        <taxon>Bacillota</taxon>
        <taxon>Bacilli</taxon>
        <taxon>Bacillales</taxon>
        <taxon>Paenibacillaceae</taxon>
        <taxon>Paenibacillus</taxon>
    </lineage>
</organism>
<dbReference type="RefSeq" id="WP_155698445.1">
    <property type="nucleotide sequence ID" value="NZ_CP034235.1"/>
</dbReference>
<feature type="transmembrane region" description="Helical" evidence="1">
    <location>
        <begin position="184"/>
        <end position="204"/>
    </location>
</feature>
<dbReference type="EMBL" id="CP034235">
    <property type="protein sequence ID" value="QGQ93561.1"/>
    <property type="molecule type" value="Genomic_DNA"/>
</dbReference>
<dbReference type="Proteomes" id="UP000426246">
    <property type="component" value="Chromosome"/>
</dbReference>
<keyword evidence="1" id="KW-0472">Membrane</keyword>
<dbReference type="InterPro" id="IPR010380">
    <property type="entry name" value="DUF975"/>
</dbReference>
<feature type="transmembrane region" description="Helical" evidence="1">
    <location>
        <begin position="158"/>
        <end position="178"/>
    </location>
</feature>
<dbReference type="OrthoDB" id="9784844at2"/>
<dbReference type="PANTHER" id="PTHR40076:SF1">
    <property type="entry name" value="MEMBRANE PROTEIN"/>
    <property type="match status" value="1"/>
</dbReference>
<keyword evidence="1" id="KW-1133">Transmembrane helix</keyword>
<accession>A0A6B8R9G1</accession>
<dbReference type="AlphaFoldDB" id="A0A6B8R9G1"/>
<evidence type="ECO:0000313" key="3">
    <source>
        <dbReference type="Proteomes" id="UP000426246"/>
    </source>
</evidence>
<keyword evidence="1" id="KW-0812">Transmembrane</keyword>
<keyword evidence="3" id="KW-1185">Reference proteome</keyword>
<feature type="transmembrane region" description="Helical" evidence="1">
    <location>
        <begin position="93"/>
        <end position="116"/>
    </location>
</feature>
<reference evidence="3" key="1">
    <citation type="submission" date="2018-11" db="EMBL/GenBank/DDBJ databases">
        <title>Complete genome sequence of Paenibacillus sp. ML311-T8.</title>
        <authorList>
            <person name="Nam Y.-D."/>
            <person name="Kang J."/>
            <person name="Chung W.-H."/>
            <person name="Park Y.S."/>
        </authorList>
    </citation>
    <scope>NUCLEOTIDE SEQUENCE [LARGE SCALE GENOMIC DNA]</scope>
    <source>
        <strain evidence="3">ML311-T8</strain>
    </source>
</reference>
<dbReference type="Pfam" id="PF06161">
    <property type="entry name" value="DUF975"/>
    <property type="match status" value="1"/>
</dbReference>
<dbReference type="KEGG" id="ppsc:EHS13_00805"/>
<evidence type="ECO:0000256" key="1">
    <source>
        <dbReference type="SAM" id="Phobius"/>
    </source>
</evidence>
<gene>
    <name evidence="2" type="ORF">EHS13_00805</name>
</gene>